<dbReference type="AlphaFoldDB" id="A4ILE8"/>
<evidence type="ECO:0000313" key="2">
    <source>
        <dbReference type="EMBL" id="ABO66152.1"/>
    </source>
</evidence>
<feature type="transmembrane region" description="Helical" evidence="1">
    <location>
        <begin position="46"/>
        <end position="65"/>
    </location>
</feature>
<feature type="transmembrane region" description="Helical" evidence="1">
    <location>
        <begin position="72"/>
        <end position="95"/>
    </location>
</feature>
<organism evidence="2 3">
    <name type="scientific">Geobacillus thermodenitrificans (strain NG80-2)</name>
    <dbReference type="NCBI Taxonomy" id="420246"/>
    <lineage>
        <taxon>Bacteria</taxon>
        <taxon>Bacillati</taxon>
        <taxon>Bacillota</taxon>
        <taxon>Bacilli</taxon>
        <taxon>Bacillales</taxon>
        <taxon>Anoxybacillaceae</taxon>
        <taxon>Geobacillus</taxon>
    </lineage>
</organism>
<keyword evidence="1" id="KW-1133">Transmembrane helix</keyword>
<accession>A4ILE8</accession>
<name>A4ILE8_GEOTN</name>
<gene>
    <name evidence="2" type="ordered locus">GTNG_0772</name>
</gene>
<dbReference type="Proteomes" id="UP000001578">
    <property type="component" value="Chromosome"/>
</dbReference>
<dbReference type="KEGG" id="gtn:GTNG_0772"/>
<reference evidence="2 3" key="1">
    <citation type="journal article" date="2007" name="Proc. Natl. Acad. Sci. U.S.A.">
        <title>Genome and proteome of long-chain alkane degrading Geobacillus thermodenitrificans NG80-2 isolated from a deep-subsurface oil reservoir.</title>
        <authorList>
            <person name="Feng L."/>
            <person name="Wang W."/>
            <person name="Cheng J."/>
            <person name="Ren Y."/>
            <person name="Zhao G."/>
            <person name="Gao C."/>
            <person name="Tang Y."/>
            <person name="Liu X."/>
            <person name="Han W."/>
            <person name="Peng X."/>
            <person name="Liu R."/>
            <person name="Wang L."/>
        </authorList>
    </citation>
    <scope>NUCLEOTIDE SEQUENCE [LARGE SCALE GENOMIC DNA]</scope>
    <source>
        <strain evidence="2 3">NG80-2</strain>
    </source>
</reference>
<dbReference type="HOGENOM" id="CLU_2232711_0_0_9"/>
<evidence type="ECO:0000256" key="1">
    <source>
        <dbReference type="SAM" id="Phobius"/>
    </source>
</evidence>
<proteinExistence type="predicted"/>
<protein>
    <submittedName>
        <fullName evidence="2">Uncharacterized protein</fullName>
    </submittedName>
</protein>
<keyword evidence="1" id="KW-0812">Transmembrane</keyword>
<keyword evidence="1" id="KW-0472">Membrane</keyword>
<dbReference type="EMBL" id="CP000557">
    <property type="protein sequence ID" value="ABO66152.1"/>
    <property type="molecule type" value="Genomic_DNA"/>
</dbReference>
<sequence>MRGCGRMNFNSLRKPLLVILPLMAVFLLFGLALGSGIAEGPTKKSFIVYIFSFSTLLIIEFILLIKKKWVKPVSIISIVTIFYLFGEYFEIFHLLDYIEKHYHLK</sequence>
<evidence type="ECO:0000313" key="3">
    <source>
        <dbReference type="Proteomes" id="UP000001578"/>
    </source>
</evidence>